<reference evidence="3 4" key="1">
    <citation type="journal article" date="2018" name="Gigascience">
        <title>Genomes of trombidid mites reveal novel predicted allergens and laterally-transferred genes associated with secondary metabolism.</title>
        <authorList>
            <person name="Dong X."/>
            <person name="Chaisiri K."/>
            <person name="Xia D."/>
            <person name="Armstrong S.D."/>
            <person name="Fang Y."/>
            <person name="Donnelly M.J."/>
            <person name="Kadowaki T."/>
            <person name="McGarry J.W."/>
            <person name="Darby A.C."/>
            <person name="Makepeace B.L."/>
        </authorList>
    </citation>
    <scope>NUCLEOTIDE SEQUENCE [LARGE SCALE GENOMIC DNA]</scope>
    <source>
        <strain evidence="3">UoL-UT</strain>
    </source>
</reference>
<evidence type="ECO:0000313" key="3">
    <source>
        <dbReference type="EMBL" id="RWS21980.1"/>
    </source>
</evidence>
<dbReference type="Proteomes" id="UP000288716">
    <property type="component" value="Unassembled WGS sequence"/>
</dbReference>
<feature type="region of interest" description="Disordered" evidence="1">
    <location>
        <begin position="279"/>
        <end position="305"/>
    </location>
</feature>
<accession>A0A443S369</accession>
<dbReference type="SUPFAM" id="SSF50923">
    <property type="entry name" value="Hemopexin-like domain"/>
    <property type="match status" value="1"/>
</dbReference>
<keyword evidence="2" id="KW-0472">Membrane</keyword>
<gene>
    <name evidence="3" type="ORF">B4U80_11727</name>
</gene>
<evidence type="ECO:0000313" key="4">
    <source>
        <dbReference type="Proteomes" id="UP000288716"/>
    </source>
</evidence>
<name>A0A443S369_9ACAR</name>
<dbReference type="VEuPathDB" id="VectorBase:LDEU010060"/>
<evidence type="ECO:0000256" key="1">
    <source>
        <dbReference type="SAM" id="MobiDB-lite"/>
    </source>
</evidence>
<sequence length="305" mass="34841">MLKLCYISANVIASFNVLVREDETKQYLFHYDEVFKSYYYVAAGNGIFDHTSIHRPIEHDVDAAWFNSESQSAFVFDGNQWTSYRTVYYANFSKGKVVLSKYDHSLLSDFGITDDYIDAVVTIKNKGYFFVNGWFYEFNETEWKKLANNQLRIVSPREKKLALTSFFDIQNDCYKNNDKEFAIVKEMWNKATASPTTSITSTMRTKSTGLSTSKTTVNGTNGYTLLFSMLIALILIFTGIAGVYIGFTLHRRKSIESVKSIKSENREFETGTFSTFKTANSNESLDPMDKSQLNMSPRAKQALTT</sequence>
<dbReference type="Gene3D" id="2.110.10.10">
    <property type="entry name" value="Hemopexin-like domain"/>
    <property type="match status" value="1"/>
</dbReference>
<keyword evidence="2" id="KW-1133">Transmembrane helix</keyword>
<protein>
    <submittedName>
        <fullName evidence="3">Uncharacterized protein</fullName>
    </submittedName>
</protein>
<keyword evidence="4" id="KW-1185">Reference proteome</keyword>
<organism evidence="3 4">
    <name type="scientific">Leptotrombidium deliense</name>
    <dbReference type="NCBI Taxonomy" id="299467"/>
    <lineage>
        <taxon>Eukaryota</taxon>
        <taxon>Metazoa</taxon>
        <taxon>Ecdysozoa</taxon>
        <taxon>Arthropoda</taxon>
        <taxon>Chelicerata</taxon>
        <taxon>Arachnida</taxon>
        <taxon>Acari</taxon>
        <taxon>Acariformes</taxon>
        <taxon>Trombidiformes</taxon>
        <taxon>Prostigmata</taxon>
        <taxon>Anystina</taxon>
        <taxon>Parasitengona</taxon>
        <taxon>Trombiculoidea</taxon>
        <taxon>Trombiculidae</taxon>
        <taxon>Leptotrombidium</taxon>
    </lineage>
</organism>
<evidence type="ECO:0000256" key="2">
    <source>
        <dbReference type="SAM" id="Phobius"/>
    </source>
</evidence>
<dbReference type="InterPro" id="IPR036375">
    <property type="entry name" value="Hemopexin-like_dom_sf"/>
</dbReference>
<keyword evidence="2" id="KW-0812">Transmembrane</keyword>
<dbReference type="AlphaFoldDB" id="A0A443S369"/>
<proteinExistence type="predicted"/>
<feature type="transmembrane region" description="Helical" evidence="2">
    <location>
        <begin position="223"/>
        <end position="247"/>
    </location>
</feature>
<comment type="caution">
    <text evidence="3">The sequence shown here is derived from an EMBL/GenBank/DDBJ whole genome shotgun (WGS) entry which is preliminary data.</text>
</comment>
<dbReference type="EMBL" id="NCKV01010156">
    <property type="protein sequence ID" value="RWS21980.1"/>
    <property type="molecule type" value="Genomic_DNA"/>
</dbReference>